<dbReference type="RefSeq" id="WP_290365101.1">
    <property type="nucleotide sequence ID" value="NZ_JAUFQU010000039.1"/>
</dbReference>
<reference evidence="2" key="1">
    <citation type="journal article" date="2019" name="Int. J. Syst. Evol. Microbiol.">
        <title>The Global Catalogue of Microorganisms (GCM) 10K type strain sequencing project: providing services to taxonomists for standard genome sequencing and annotation.</title>
        <authorList>
            <consortium name="The Broad Institute Genomics Platform"/>
            <consortium name="The Broad Institute Genome Sequencing Center for Infectious Disease"/>
            <person name="Wu L."/>
            <person name="Ma J."/>
        </authorList>
    </citation>
    <scope>NUCLEOTIDE SEQUENCE [LARGE SCALE GENOMIC DNA]</scope>
    <source>
        <strain evidence="2">CECT 7184</strain>
    </source>
</reference>
<name>A0ABT8CY73_9FLAO</name>
<sequence length="54" mass="6528">MKIEQIEAEDLQQMVRDISDNIPDSPKEIIFYDLEEKNINSYEKEFFKKLVTDF</sequence>
<proteinExistence type="predicted"/>
<evidence type="ECO:0000313" key="1">
    <source>
        <dbReference type="EMBL" id="MDN3709518.1"/>
    </source>
</evidence>
<accession>A0ABT8CY73</accession>
<dbReference type="Proteomes" id="UP001242368">
    <property type="component" value="Unassembled WGS sequence"/>
</dbReference>
<comment type="caution">
    <text evidence="1">The sequence shown here is derived from an EMBL/GenBank/DDBJ whole genome shotgun (WGS) entry which is preliminary data.</text>
</comment>
<dbReference type="EMBL" id="JAUFQU010000039">
    <property type="protein sequence ID" value="MDN3709518.1"/>
    <property type="molecule type" value="Genomic_DNA"/>
</dbReference>
<keyword evidence="2" id="KW-1185">Reference proteome</keyword>
<gene>
    <name evidence="1" type="ORF">QW060_21305</name>
</gene>
<protein>
    <submittedName>
        <fullName evidence="1">Uncharacterized protein</fullName>
    </submittedName>
</protein>
<evidence type="ECO:0000313" key="2">
    <source>
        <dbReference type="Proteomes" id="UP001242368"/>
    </source>
</evidence>
<organism evidence="1 2">
    <name type="scientific">Paenimyroides ceti</name>
    <dbReference type="NCBI Taxonomy" id="395087"/>
    <lineage>
        <taxon>Bacteria</taxon>
        <taxon>Pseudomonadati</taxon>
        <taxon>Bacteroidota</taxon>
        <taxon>Flavobacteriia</taxon>
        <taxon>Flavobacteriales</taxon>
        <taxon>Flavobacteriaceae</taxon>
        <taxon>Paenimyroides</taxon>
    </lineage>
</organism>